<dbReference type="RefSeq" id="WP_095984210.1">
    <property type="nucleotide sequence ID" value="NZ_CP022098.1"/>
</dbReference>
<reference evidence="2 3" key="1">
    <citation type="submission" date="2017-06" db="EMBL/GenBank/DDBJ databases">
        <title>Sequencing and comparative analysis of myxobacterial genomes.</title>
        <authorList>
            <person name="Rupp O."/>
            <person name="Goesmann A."/>
            <person name="Sogaard-Andersen L."/>
        </authorList>
    </citation>
    <scope>NUCLEOTIDE SEQUENCE [LARGE SCALE GENOMIC DNA]</scope>
    <source>
        <strain evidence="2 3">DSM 52655</strain>
    </source>
</reference>
<protein>
    <submittedName>
        <fullName evidence="2">Carboxylesterase</fullName>
    </submittedName>
</protein>
<accession>A0A250IV27</accession>
<dbReference type="SUPFAM" id="SSF53474">
    <property type="entry name" value="alpha/beta-Hydrolases"/>
    <property type="match status" value="1"/>
</dbReference>
<evidence type="ECO:0000313" key="3">
    <source>
        <dbReference type="Proteomes" id="UP000217257"/>
    </source>
</evidence>
<dbReference type="InterPro" id="IPR000073">
    <property type="entry name" value="AB_hydrolase_1"/>
</dbReference>
<dbReference type="InterPro" id="IPR050266">
    <property type="entry name" value="AB_hydrolase_sf"/>
</dbReference>
<dbReference type="PANTHER" id="PTHR43798:SF33">
    <property type="entry name" value="HYDROLASE, PUTATIVE (AFU_ORTHOLOGUE AFUA_2G14860)-RELATED"/>
    <property type="match status" value="1"/>
</dbReference>
<dbReference type="InterPro" id="IPR029058">
    <property type="entry name" value="AB_hydrolase_fold"/>
</dbReference>
<dbReference type="PANTHER" id="PTHR43798">
    <property type="entry name" value="MONOACYLGLYCEROL LIPASE"/>
    <property type="match status" value="1"/>
</dbReference>
<dbReference type="KEGG" id="cfus:CYFUS_001028"/>
<proteinExistence type="predicted"/>
<evidence type="ECO:0000259" key="1">
    <source>
        <dbReference type="Pfam" id="PF12697"/>
    </source>
</evidence>
<dbReference type="AlphaFoldDB" id="A0A250IV27"/>
<feature type="domain" description="AB hydrolase-1" evidence="1">
    <location>
        <begin position="54"/>
        <end position="278"/>
    </location>
</feature>
<dbReference type="Gene3D" id="3.40.50.1820">
    <property type="entry name" value="alpha/beta hydrolase"/>
    <property type="match status" value="1"/>
</dbReference>
<dbReference type="Proteomes" id="UP000217257">
    <property type="component" value="Chromosome"/>
</dbReference>
<organism evidence="2 3">
    <name type="scientific">Cystobacter fuscus</name>
    <dbReference type="NCBI Taxonomy" id="43"/>
    <lineage>
        <taxon>Bacteria</taxon>
        <taxon>Pseudomonadati</taxon>
        <taxon>Myxococcota</taxon>
        <taxon>Myxococcia</taxon>
        <taxon>Myxococcales</taxon>
        <taxon>Cystobacterineae</taxon>
        <taxon>Archangiaceae</taxon>
        <taxon>Cystobacter</taxon>
    </lineage>
</organism>
<dbReference type="GO" id="GO:0016020">
    <property type="term" value="C:membrane"/>
    <property type="evidence" value="ECO:0007669"/>
    <property type="project" value="TreeGrafter"/>
</dbReference>
<dbReference type="Pfam" id="PF12697">
    <property type="entry name" value="Abhydrolase_6"/>
    <property type="match status" value="1"/>
</dbReference>
<sequence>MTTLFKTPQGEQAVKTCYQAMLDQWPVHNRHLRLPTRQGETFVLASGSQDKPALVLLHGSASNSASWVADVPLWSQSFNVFAVDLIGEPGLSAPSRPPLASEAYAEWLDDVMEGLGLSSASFVGLSLGGWVALDYAIRRSERVEKLVLLSPGGIGRNRNILVWALPLLLLGSWGRRKMQERIGGATLTAASFTNSPMGALTETIFAHFKPRTSPLPQPTTEQLRRLVMPVMAILGGKDVFIDAPRTRDRLEENVTRLTMRYLPEAPHFIPDQSEAVLDFLRGG</sequence>
<gene>
    <name evidence="2" type="ORF">CYFUS_001028</name>
</gene>
<name>A0A250IV27_9BACT</name>
<dbReference type="EMBL" id="CP022098">
    <property type="protein sequence ID" value="ATB35614.1"/>
    <property type="molecule type" value="Genomic_DNA"/>
</dbReference>
<evidence type="ECO:0000313" key="2">
    <source>
        <dbReference type="EMBL" id="ATB35614.1"/>
    </source>
</evidence>
<dbReference type="PRINTS" id="PR00111">
    <property type="entry name" value="ABHYDROLASE"/>
</dbReference>